<dbReference type="Gene3D" id="3.40.960.10">
    <property type="entry name" value="VSR Endonuclease"/>
    <property type="match status" value="1"/>
</dbReference>
<organism evidence="1">
    <name type="scientific">marine sediment metagenome</name>
    <dbReference type="NCBI Taxonomy" id="412755"/>
    <lineage>
        <taxon>unclassified sequences</taxon>
        <taxon>metagenomes</taxon>
        <taxon>ecological metagenomes</taxon>
    </lineage>
</organism>
<evidence type="ECO:0000313" key="1">
    <source>
        <dbReference type="EMBL" id="KKK82474.1"/>
    </source>
</evidence>
<protein>
    <submittedName>
        <fullName evidence="1">Uncharacterized protein</fullName>
    </submittedName>
</protein>
<accession>A0A0F9AVJ7</accession>
<sequence length="228" mass="27257">MGGTRLQLDGYNKKLNLAFEYNGQQHYKYTPVFHRIPKRFEQQKKRDRKKLELCKKESIELVVIPYTERDNLEKFIRSQLKITIVNNVIDWRLFKGKPDKMKTIDEIIRSKHGKRMSNEPYENCYTPIVIKCAFGHLWTTHANRLVQGHWCYKCCHRPEGLSELATAEYLNALYYEQNLRIKDIAELFKEKHQIPMSYSSIRRVMLDRGIKLKPKSCRDYQRSKLMPV</sequence>
<dbReference type="AlphaFoldDB" id="A0A0F9AVJ7"/>
<comment type="caution">
    <text evidence="1">The sequence shown here is derived from an EMBL/GenBank/DDBJ whole genome shotgun (WGS) entry which is preliminary data.</text>
</comment>
<proteinExistence type="predicted"/>
<gene>
    <name evidence="1" type="ORF">LCGC14_2803030</name>
</gene>
<name>A0A0F9AVJ7_9ZZZZ</name>
<reference evidence="1" key="1">
    <citation type="journal article" date="2015" name="Nature">
        <title>Complex archaea that bridge the gap between prokaryotes and eukaryotes.</title>
        <authorList>
            <person name="Spang A."/>
            <person name="Saw J.H."/>
            <person name="Jorgensen S.L."/>
            <person name="Zaremba-Niedzwiedzka K."/>
            <person name="Martijn J."/>
            <person name="Lind A.E."/>
            <person name="van Eijk R."/>
            <person name="Schleper C."/>
            <person name="Guy L."/>
            <person name="Ettema T.J."/>
        </authorList>
    </citation>
    <scope>NUCLEOTIDE SEQUENCE</scope>
</reference>
<dbReference type="EMBL" id="LAZR01052656">
    <property type="protein sequence ID" value="KKK82474.1"/>
    <property type="molecule type" value="Genomic_DNA"/>
</dbReference>